<keyword evidence="12" id="KW-0175">Coiled coil</keyword>
<evidence type="ECO:0000313" key="16">
    <source>
        <dbReference type="Proteomes" id="UP000049685"/>
    </source>
</evidence>
<dbReference type="PANTHER" id="PTHR30616:SF2">
    <property type="entry name" value="PURINE NUCLEOSIDE PHOSPHORYLASE LACC1"/>
    <property type="match status" value="1"/>
</dbReference>
<evidence type="ECO:0000313" key="13">
    <source>
        <dbReference type="EMBL" id="CEO34111.1"/>
    </source>
</evidence>
<evidence type="ECO:0000256" key="10">
    <source>
        <dbReference type="ARBA" id="ARBA00049893"/>
    </source>
</evidence>
<dbReference type="AlphaFoldDB" id="A0A0A8W0R0"/>
<evidence type="ECO:0000256" key="1">
    <source>
        <dbReference type="ARBA" id="ARBA00000553"/>
    </source>
</evidence>
<keyword evidence="6" id="KW-0378">Hydrolase</keyword>
<dbReference type="OrthoDB" id="4279at2"/>
<dbReference type="GO" id="GO:0017061">
    <property type="term" value="F:S-methyl-5-thioadenosine phosphorylase activity"/>
    <property type="evidence" value="ECO:0007669"/>
    <property type="project" value="UniProtKB-EC"/>
</dbReference>
<reference evidence="13 15" key="2">
    <citation type="submission" date="2015-01" db="EMBL/GenBank/DDBJ databases">
        <authorList>
            <person name="Aslett M.A."/>
            <person name="De Silva N."/>
        </authorList>
    </citation>
    <scope>NUCLEOTIDE SEQUENCE [LARGE SCALE GENOMIC DNA]</scope>
    <source>
        <strain evidence="15">R28058</strain>
        <strain evidence="13">UMC4404</strain>
    </source>
</reference>
<accession>A0A0A8W0R0</accession>
<evidence type="ECO:0000256" key="5">
    <source>
        <dbReference type="ARBA" id="ARBA00022723"/>
    </source>
</evidence>
<comment type="similarity">
    <text evidence="3 11">Belongs to the purine nucleoside phosphorylase YfiH/LACC1 family.</text>
</comment>
<evidence type="ECO:0000256" key="4">
    <source>
        <dbReference type="ARBA" id="ARBA00022679"/>
    </source>
</evidence>
<feature type="coiled-coil region" evidence="12">
    <location>
        <begin position="32"/>
        <end position="59"/>
    </location>
</feature>
<comment type="catalytic activity">
    <reaction evidence="10">
        <text>S-methyl-5'-thioadenosine + phosphate = 5-(methylsulfanyl)-alpha-D-ribose 1-phosphate + adenine</text>
        <dbReference type="Rhea" id="RHEA:11852"/>
        <dbReference type="ChEBI" id="CHEBI:16708"/>
        <dbReference type="ChEBI" id="CHEBI:17509"/>
        <dbReference type="ChEBI" id="CHEBI:43474"/>
        <dbReference type="ChEBI" id="CHEBI:58533"/>
        <dbReference type="EC" id="2.4.2.28"/>
    </reaction>
    <physiologicalReaction direction="left-to-right" evidence="10">
        <dbReference type="Rhea" id="RHEA:11853"/>
    </physiologicalReaction>
</comment>
<evidence type="ECO:0000256" key="2">
    <source>
        <dbReference type="ARBA" id="ARBA00003215"/>
    </source>
</evidence>
<evidence type="ECO:0000256" key="12">
    <source>
        <dbReference type="SAM" id="Coils"/>
    </source>
</evidence>
<dbReference type="RefSeq" id="WP_077065901.1">
    <property type="nucleotide sequence ID" value="NZ_CDLK01000026.1"/>
</dbReference>
<evidence type="ECO:0000256" key="8">
    <source>
        <dbReference type="ARBA" id="ARBA00047989"/>
    </source>
</evidence>
<keyword evidence="4" id="KW-0808">Transferase</keyword>
<comment type="function">
    <text evidence="2">Purine nucleoside enzyme that catalyzes the phosphorolysis of adenosine and inosine nucleosides, yielding D-ribose 1-phosphate and the respective free bases, adenine and hypoxanthine. Also catalyzes the phosphorolysis of S-methyl-5'-thioadenosine into adenine and S-methyl-5-thio-alpha-D-ribose 1-phosphate. Also has adenosine deaminase activity.</text>
</comment>
<evidence type="ECO:0000256" key="11">
    <source>
        <dbReference type="RuleBase" id="RU361274"/>
    </source>
</evidence>
<evidence type="ECO:0000256" key="3">
    <source>
        <dbReference type="ARBA" id="ARBA00007353"/>
    </source>
</evidence>
<organism evidence="14 15">
    <name type="scientific">Paraclostridium sordellii</name>
    <name type="common">Clostridium sordellii</name>
    <dbReference type="NCBI Taxonomy" id="1505"/>
    <lineage>
        <taxon>Bacteria</taxon>
        <taxon>Bacillati</taxon>
        <taxon>Bacillota</taxon>
        <taxon>Clostridia</taxon>
        <taxon>Peptostreptococcales</taxon>
        <taxon>Peptostreptococcaceae</taxon>
        <taxon>Paraclostridium</taxon>
    </lineage>
</organism>
<comment type="catalytic activity">
    <reaction evidence="9">
        <text>adenosine + phosphate = alpha-D-ribose 1-phosphate + adenine</text>
        <dbReference type="Rhea" id="RHEA:27642"/>
        <dbReference type="ChEBI" id="CHEBI:16335"/>
        <dbReference type="ChEBI" id="CHEBI:16708"/>
        <dbReference type="ChEBI" id="CHEBI:43474"/>
        <dbReference type="ChEBI" id="CHEBI:57720"/>
        <dbReference type="EC" id="2.4.2.1"/>
    </reaction>
    <physiologicalReaction direction="left-to-right" evidence="9">
        <dbReference type="Rhea" id="RHEA:27643"/>
    </physiologicalReaction>
</comment>
<dbReference type="GO" id="GO:0005507">
    <property type="term" value="F:copper ion binding"/>
    <property type="evidence" value="ECO:0007669"/>
    <property type="project" value="TreeGrafter"/>
</dbReference>
<dbReference type="InterPro" id="IPR011324">
    <property type="entry name" value="Cytotoxic_necrot_fac-like_cat"/>
</dbReference>
<dbReference type="Proteomes" id="UP000049127">
    <property type="component" value="Unassembled WGS sequence"/>
</dbReference>
<name>A0A0A8W0R0_PARSO</name>
<gene>
    <name evidence="14" type="ORF">R28058_24651</name>
    <name evidence="13" type="ORF">UMC4404_19361</name>
</gene>
<proteinExistence type="inferred from homology"/>
<protein>
    <recommendedName>
        <fullName evidence="11">Purine nucleoside phosphorylase</fullName>
    </recommendedName>
</protein>
<dbReference type="CDD" id="cd16833">
    <property type="entry name" value="YfiH"/>
    <property type="match status" value="1"/>
</dbReference>
<dbReference type="SUPFAM" id="SSF64438">
    <property type="entry name" value="CNF1/YfiH-like putative cysteine hydrolases"/>
    <property type="match status" value="1"/>
</dbReference>
<evidence type="ECO:0000256" key="7">
    <source>
        <dbReference type="ARBA" id="ARBA00022833"/>
    </source>
</evidence>
<dbReference type="GO" id="GO:0016787">
    <property type="term" value="F:hydrolase activity"/>
    <property type="evidence" value="ECO:0007669"/>
    <property type="project" value="UniProtKB-KW"/>
</dbReference>
<sequence>MIKDYIRFEETEEKCKFANLAFTTINVDMASKEDREKVCKELNMNYENLTNNKQTHSDIVNIINQENIGKIQEGDALITNLEKTPLLIFVADCVPVAIMDPNNKAISLCHAGWRGTYAKITKKSIEKMSNLYNTDPKDLVCVLGPSIGPCCYEVSKDLIEKFNTIITNQDEKFYIIKEDKYYLDLWKVNELILKSCGVKDENIINLNLCTSCNSDKFHSYRKHDKTTKRLGMILEIK</sequence>
<dbReference type="PANTHER" id="PTHR30616">
    <property type="entry name" value="UNCHARACTERIZED PROTEIN YFIH"/>
    <property type="match status" value="1"/>
</dbReference>
<comment type="catalytic activity">
    <reaction evidence="1">
        <text>inosine + phosphate = alpha-D-ribose 1-phosphate + hypoxanthine</text>
        <dbReference type="Rhea" id="RHEA:27646"/>
        <dbReference type="ChEBI" id="CHEBI:17368"/>
        <dbReference type="ChEBI" id="CHEBI:17596"/>
        <dbReference type="ChEBI" id="CHEBI:43474"/>
        <dbReference type="ChEBI" id="CHEBI:57720"/>
        <dbReference type="EC" id="2.4.2.1"/>
    </reaction>
    <physiologicalReaction direction="left-to-right" evidence="1">
        <dbReference type="Rhea" id="RHEA:27647"/>
    </physiologicalReaction>
</comment>
<evidence type="ECO:0000256" key="9">
    <source>
        <dbReference type="ARBA" id="ARBA00048968"/>
    </source>
</evidence>
<dbReference type="InterPro" id="IPR038371">
    <property type="entry name" value="Cu_polyphenol_OxRdtase_sf"/>
</dbReference>
<dbReference type="Gene3D" id="3.60.140.10">
    <property type="entry name" value="CNF1/YfiH-like putative cysteine hydrolases"/>
    <property type="match status" value="1"/>
</dbReference>
<keyword evidence="5" id="KW-0479">Metal-binding</keyword>
<dbReference type="EMBL" id="CDNY01000014">
    <property type="protein sequence ID" value="CEO34111.1"/>
    <property type="molecule type" value="Genomic_DNA"/>
</dbReference>
<dbReference type="NCBIfam" id="TIGR00726">
    <property type="entry name" value="peptidoglycan editing factor PgeF"/>
    <property type="match status" value="1"/>
</dbReference>
<evidence type="ECO:0000313" key="14">
    <source>
        <dbReference type="EMBL" id="CEQ04747.1"/>
    </source>
</evidence>
<comment type="catalytic activity">
    <reaction evidence="8">
        <text>adenosine + H2O + H(+) = inosine + NH4(+)</text>
        <dbReference type="Rhea" id="RHEA:24408"/>
        <dbReference type="ChEBI" id="CHEBI:15377"/>
        <dbReference type="ChEBI" id="CHEBI:15378"/>
        <dbReference type="ChEBI" id="CHEBI:16335"/>
        <dbReference type="ChEBI" id="CHEBI:17596"/>
        <dbReference type="ChEBI" id="CHEBI:28938"/>
        <dbReference type="EC" id="3.5.4.4"/>
    </reaction>
    <physiologicalReaction direction="left-to-right" evidence="8">
        <dbReference type="Rhea" id="RHEA:24409"/>
    </physiologicalReaction>
</comment>
<evidence type="ECO:0000313" key="15">
    <source>
        <dbReference type="Proteomes" id="UP000049127"/>
    </source>
</evidence>
<dbReference type="InterPro" id="IPR003730">
    <property type="entry name" value="Cu_polyphenol_OxRdtase"/>
</dbReference>
<reference evidence="14 16" key="1">
    <citation type="submission" date="2015-01" db="EMBL/GenBank/DDBJ databases">
        <authorList>
            <person name="Aslett A.Martin."/>
            <person name="De Silva Nishadi"/>
        </authorList>
    </citation>
    <scope>NUCLEOTIDE SEQUENCE [LARGE SCALE GENOMIC DNA]</scope>
    <source>
        <strain evidence="14">R28058</strain>
        <strain evidence="16">UMC4404</strain>
    </source>
</reference>
<dbReference type="EMBL" id="CEKZ01000014">
    <property type="protein sequence ID" value="CEQ04747.1"/>
    <property type="molecule type" value="Genomic_DNA"/>
</dbReference>
<keyword evidence="7" id="KW-0862">Zinc</keyword>
<dbReference type="Proteomes" id="UP000049685">
    <property type="component" value="Unassembled WGS sequence"/>
</dbReference>
<evidence type="ECO:0000256" key="6">
    <source>
        <dbReference type="ARBA" id="ARBA00022801"/>
    </source>
</evidence>
<dbReference type="Pfam" id="PF02578">
    <property type="entry name" value="Cu-oxidase_4"/>
    <property type="match status" value="1"/>
</dbReference>